<dbReference type="Gene3D" id="3.40.50.300">
    <property type="entry name" value="P-loop containing nucleotide triphosphate hydrolases"/>
    <property type="match status" value="6"/>
</dbReference>
<dbReference type="FunFam" id="3.40.50.300:FF:000142">
    <property type="entry name" value="Midasin"/>
    <property type="match status" value="1"/>
</dbReference>
<dbReference type="PROSITE" id="PS50234">
    <property type="entry name" value="VWFA"/>
    <property type="match status" value="1"/>
</dbReference>
<dbReference type="InterPro" id="IPR011704">
    <property type="entry name" value="ATPase_dyneun-rel_AAA"/>
</dbReference>
<dbReference type="FunFam" id="3.40.50.300:FF:001053">
    <property type="entry name" value="Midasin"/>
    <property type="match status" value="1"/>
</dbReference>
<dbReference type="PANTHER" id="PTHR48103">
    <property type="entry name" value="MIDASIN-RELATED"/>
    <property type="match status" value="1"/>
</dbReference>
<dbReference type="InterPro" id="IPR002035">
    <property type="entry name" value="VWF_A"/>
</dbReference>
<evidence type="ECO:0000256" key="5">
    <source>
        <dbReference type="ARBA" id="ARBA00022741"/>
    </source>
</evidence>
<keyword evidence="9" id="KW-0175">Coiled coil</keyword>
<evidence type="ECO:0000313" key="13">
    <source>
        <dbReference type="Proteomes" id="UP000789572"/>
    </source>
</evidence>
<feature type="compositionally biased region" description="Acidic residues" evidence="10">
    <location>
        <begin position="4535"/>
        <end position="4558"/>
    </location>
</feature>
<dbReference type="GO" id="GO:0005730">
    <property type="term" value="C:nucleolus"/>
    <property type="evidence" value="ECO:0007669"/>
    <property type="project" value="UniProtKB-SubCell"/>
</dbReference>
<dbReference type="InterPro" id="IPR041190">
    <property type="entry name" value="Midasin_AAA_lid_5"/>
</dbReference>
<feature type="coiled-coil region" evidence="9">
    <location>
        <begin position="4883"/>
        <end position="4910"/>
    </location>
</feature>
<evidence type="ECO:0000256" key="3">
    <source>
        <dbReference type="ARBA" id="ARBA00007188"/>
    </source>
</evidence>
<evidence type="ECO:0000256" key="4">
    <source>
        <dbReference type="ARBA" id="ARBA00017143"/>
    </source>
</evidence>
<feature type="non-terminal residue" evidence="12">
    <location>
        <position position="1"/>
    </location>
</feature>
<dbReference type="Pfam" id="PF07728">
    <property type="entry name" value="AAA_5"/>
    <property type="match status" value="7"/>
</dbReference>
<sequence length="5191" mass="594444">MDPAVAMEVDTQDSSKNKTSEFDPYYFDLFGATEDFIQMLEQIRVEDLSIQINFHENVKILKSSVTSRHDASKLLNSLSIILLHPSVTLHVVKFYRPLLIDLVSRWLLLQDQLSIDIMSKVELVAHAFAVILPIAPQLSGLAFDFFSQSPSLFAGLHTHGKYLSASKASTRLLQRLLLTGYRLLKISRITFTRLWNWSPIYQLLSHSDAAVRFLSVICLSYVLDLSDTQRLTATELWVGPQNEKVYMAWEDGVQRDIGMLTLLEQETLAKLQMVMLHNDFKTRDTAVLNESDLSPFIVNVSGVLLSKKRQEHVVVQPTVNERLALTNTTRRNLRAICLAVSIGSPILLEGITGCGKSALVEEVARLTGRASDLVKIHLGDQTDSKALLGTYVSTATPAVFRWQPGVLTTAVKKGRWVLIEDIELASAEVMSVLIPLLETRQLFIPSRGERIEANEEFQLFATRSLLPDRINGANSTRAMNAEITLGKSLWTKIRVESLTIDELASAIEHKFPNLSNLVPVIMRVYNTVISMYQSPKSPFLSTSSSKRLITTRDLMKWCKRLSALLRPRNDLLTAQSLTQGIREDFFSEAADCFCGMISEFDKWVKALEYVGDALEIPKERVRLYASSYVPTINVSDKVINIGRAYLEPMLSSNKYLTRRGVKKKTFANTSHSLQLMERLAVCVHLCEPVLLVGETGTGKTTVVQHLADLMNQNLVVVNLSQQSDSSDLLGGFKPVDAKVLATPLKEEFEMLFKQTLSVKKNQHYLDKVHKMFVEKKYDKVVALLKKTIKTVEQQFEKALDQQREEVERDRASKILSGKPASPELRHQWKKFANAVNTFAAQQEQIKNKLAFSYIEGSLVKAVIKGDWILLDEINLASTETLECLSSLLQDAQGSLLLTEKGDAEPIKRHPNFRMFACMNPATDVGKRDLPPGLRNRFTEFYIHPPDSRRDDLLVIVQQYLAGCVHNDEHSCMDVVEFYLAAKNLLAQHKLVDGANQRPHFSMRTLARALSYVAHITPTYGLRRSLYEGFSMTFLTQLNQESEDLMRQLVEKFLLRGLSNPRALITQTPRQPRDGNYIQFGHFWLECGSYPIEDMPHYIITPSVEKKLNNLARVVMSRKYPVLIQGPTSAGKTSMIEYLAKRTGHRFVRINNHEHTDLQEYLGTYISNAEGKLQFQEGVLIEALKNGYWIVLDELNLAPSDVLEALNRLLDDNRELLIPETQEVVRPHKDFMLFATQNPPGVYGGRKILSRAFRNRFLELHFDDIPEDELETILAERCAMAPSYCKRLVQVYRQLIERRSGTRIFERKHGFITLRDLFRWAGRGAVGYQELAEHGYMLLAERLRKPEEKAIVKSIIESVMKVEITEGMYDCSQLEEFKQYLAKRSDSSPVDVVWTKSMKRLFTLVSKCLRFDEPVLLVGETGSGKTTVCQILADVKGRALHIVNCHQNTETADLLGGQRPMRNRSVMNADLEKDRVLFEWHDGPLVQAMKRKEFFLLDEISLADDSVLERLNSVLEPQRLLVLPEKGGQHVEELIAAKGFQFLATMNPGGDYGKKELSPALRNRFTEIWVPSVVDYDDLLQIIDAKLKHSSTKRCGKNILAFIEWYSHTLGKLHAVTSLRDILSWVSFINTTAEKLGPAVSFVHGGCMVLLDGLGSNTSPGLLLSGEALKQFRNTCLRKLVELSRSDVILRSDPRVEWSVYGQTDSENMNQVESHESTFGIHPFYVSKGPLGDQPLTFQLLAPTTCSNTMRILRAMQLNKSILLEGTPGIGKTGLVTAIAAATGHRLIRINLSEQTDLTDLFGSDLPVEGGSSGEFAWRDAPFLQAMQTGDWVLLDELNLASQSVLEGLNSCLDHRASVYIPELDREFSCSSEFRVFGAQNPLNQGGGRKGLPKSFVNRFTQVFIEPLTKDDMLFICRNLFPEVCNSILTKMVEFNTRMYEETMVKCSFARNGSPWEFNLRDVFRWLELMKADKNYSCPETYFDIIYLYRLRTEEDRVRAIAFFNEIFDGSYTQIRRPAYEITPDHIQIGRTRLLRRSQGFRAPTRPDLHLLQSNLLSLEVIMKCVAMDWIVVLTGADGTGKTSLVRYMASLTGNRLEEFAMNSSVDTVELLGGFEQLDIVRHRQTLFDDIGELSNQVMKYLLSGTLRSSSKDDLSNNILTLRQLNDAFFVMNSQYKLSAEPSGTRNTPKLDYNVIEHLLSTLRQIMSRDSAPSLEVDGLTSTIEKLYNQFLSVKKLESEQITGRFEWIDGVLIKALQNGHWLLIDNANLCNPSVLDRLNPLLEPNGVLMVNERGLVDGAVQIIRPHKNFRLFMTVDPHNGELSRAMRNRGVEIALLSAEWSSNRQDAIRLTNCYGLRGLNLPSLLIDLHNSLKQNATVRDANPRSYSMMIRFIVERLQRGDSFMSSLRHTLQQFELFNEDVNRSFFEELDNLVQSNEPHALLNDVNPTNFPMILSGSFFEEESSLAAVCLYGAYFMYLLHKYTTCEDEQSASDIIPSIHVACEFLVEKSLSKEAAVYIRWLDFLSSTMVAARESKTRVDVIDFAKYFITVLLNHPLALRYAQQDNVKASKAFALLKRYHQCEYVENVTYQQSMRRRLSKLNIAQESFAYHEGRLTETSHPTISSIYLFFESSRQALKCCIDDWMKFQDIETLDLISTLLDQRKFVWNLCSKRTNLDVAELSACMQMLRETATLLCEQNDQYFSVMLQSIEDVTQKTRLKTGTSMGIIWKKFHSITLPDKSLSNVEQAPLNLSNASNIKNSIIEYWSILREMQIFGQLAFLESRNLKSRELELSKTLENILHLCEVSSQRSTRPASDFVAHKRLLWIYRRDSDDFIDAEAELVFNNIIQDILYGWHTRLWNYSLKGISESMIEMEKSLQIEGPSALFQSIYATTYFAYILSLQSISVESYNESIVQHKELLKHISSCVVYPVNRRNIDFANLIFYLRQILFVHHEQLFAVNNNATNMLDRLSDVASSLLKEMDSALFDDKIANVLWDVFRFIERLEDQINIALKTGLVAVIRLLLDLVSSTDEVEALKLLGQAWIAFSLCFVTLYIPDYPLDPTNEERLRANLFSFRQDNLKNQIVVRQEIEYYYTGESSNTVIEMLENDLDKLKVSNHNSSNLALRPERSLLDDLFKHVYYLRENVIDQKHVESLLSDLQVDCDSDVLQREQLFQARTWQFIQRTSSNYPLYYDLLQPLFVALYQLKFGVRLVTSACLATKKNKNEDRLQQIIIALLECSIRGRPHSEHLEYITQELSLDAVKAIIFSQHSASKTWDQYLEYLCVVLNCIYHRVAMQGHLTLNILVLLDRICLEIARIYLAAEDQQKKIAEEKGSLYRRKTQTHDIARDDERDEQDFKKMFPDFSQEIEVAVSTDEDKQEIPAAFEDSEIFIVNNNILTRIGTLHARLFADFDFLHKVDIPSRDNLTKQTFFATSVVVSSLASLNHGTFTEKMDSIIVPSQLLGFTIWKDWLSHGVGPEMSGTTTGRAQSYDFYKDANIPEARRIIPALSRFQVRIIELLKEWPEHAVLQQLDMLCDRIKGFSLTSPIAKFLTGLEILLQKSEEWEAYASRDVSVSREREDLSSLVVSWRQLELTCWPNLLVSQEIYNELSVYKWWFHLYNSVLRPIDKFNGDILDEVGFNEHITKVLEILDEFLQSSKLGDFHARLNLVYSFSLHLRAKVYARDAASALIERAYDSLLSIHNYYCQFLNQRNDTLGILRKPIEKELKDFVKLASWKDVNIHALKQSAQKTHRQLHKCIRKYREVLETPITIVITAYQNDIYTAQSTAIKDKQLIIQSRTSADAWILNFSTSDFLHFSKFDAERFTFKLPSRFVNISHTFARLQSYCRDDILLNRPRRVANTKAIDEFATYIIQRIKTLQEETSAVTKEDNKSLVKSQKMVKKKSLVDLLRELKRIGLNHFAKKLAQKQQDLVGYMLQLPCVELEYSFRAFAKKALLPDVDSAMLLWSRSADYYYKIIARMTHLRTIANTNPSKDLTSQEVTKGLGFAEHLLHLIVIERKALHTFEQQYTRMIGMLMQLKHLSSTFDDLQSPKCNIIDLKSNVVADALKVHSETLDDLIALLSNACLIVNCQKEGVESLTSNEFDFVEQLKDWLERIQKARDRFNKIYTETYLIPKHIIGSKPLVKEDLRGIVQEDVETIKSLCAFLTDSYRQTPQFKYIMSPISDFIVSKDYEIFIPTFDKDFKDDVRLDENVITSFLETTADFIDGILVAIQELRKSAQLKHSNDQLAVSVDEPQMADGHLRQEHNHFLEAFKELNPGNIFKKSERVYEFLDIVMNNKEWFRSSTCRELVVRLLQRVYPFVHQYVLIMQYKLLCNLAHHKSVCKLTYVLVSSFTVIFSRGFCTPNMETEVTEEGDTEKNVQGTGIGEGEGTKDVSDEIEDEEQVLGTQDQPNEPDSDNKRKNDDDKNKEIGKLDDADPDIVDEKMWDDKSVDGLDESDKTVNNDMNTCDNNETDIVAKNSDNISKSEDKQKKERKDQPIHPDQDPSPQIDEQEENEDFANEVDGRDAAQTDSVDIEVPEAETLDLPDNMNLDDMEDEHLNDMDDKQADEGNDFENMDIDDEQKFQSDNDFEETQSVQDQLDPMDTEDVTDEFNKDTERELPTSENNQYIANEGRLDPTEQGVTCGMENEISETGGESQTSNQQNFQPVPSSETRQTTNEEQLEQTSSQAQGDTRGYNNTQDDKEEPKKKQGNVNANPHRNLGDALAEWRRRLQSITDGEESNNTKENEQGRDEALPQLQDNENQAFEYIRDDETAYDAQALGTAVEDQVKSLDAQAGAIDEDIHIDESKFEYAVDESDNNEDIIQRSEIPYKERLTSDVQQQAGAILNHRTNELNETMDHDYETALQTLESIQLSHKPLPQEEVDQMRQELEKRLSDWRENGRDINKARELWQKYEHITYDLAYGLCEQLRLILEPTLAARLKGDYRTGKRLNMKRIIPYIASDFKKDKIWLRRTKCSKRQYQVMIAVDDSRSMCESHSIQLAYETLALISRALSQLEVGDISIVSFGERVQLLHPFDQPFTSETGAQVLQQFTFDQGKTYVKSFMETAISLLEHARTTCQGSRNSELWQLLLIISDGVCEDHTALRSLVRRAAESQIMTVFIIVDNKGEKDSIISMNHVKYKMINGSMVLQMERYLDTFPFDYYVVLRDINALTETLSDALRQYFTMI</sequence>
<evidence type="ECO:0000256" key="8">
    <source>
        <dbReference type="ARBA" id="ARBA00023242"/>
    </source>
</evidence>
<reference evidence="12" key="1">
    <citation type="submission" date="2021-06" db="EMBL/GenBank/DDBJ databases">
        <authorList>
            <person name="Kallberg Y."/>
            <person name="Tangrot J."/>
            <person name="Rosling A."/>
        </authorList>
    </citation>
    <scope>NUCLEOTIDE SEQUENCE</scope>
    <source>
        <strain evidence="12">IA702</strain>
    </source>
</reference>
<dbReference type="InterPro" id="IPR040848">
    <property type="entry name" value="AAA_lid_7"/>
</dbReference>
<evidence type="ECO:0000256" key="10">
    <source>
        <dbReference type="SAM" id="MobiDB-lite"/>
    </source>
</evidence>
<comment type="subcellular location">
    <subcellularLocation>
        <location evidence="1">Nucleus</location>
        <location evidence="1">Nucleolus</location>
    </subcellularLocation>
    <subcellularLocation>
        <location evidence="2">Nucleus</location>
        <location evidence="2">Nucleoplasm</location>
    </subcellularLocation>
</comment>
<accession>A0A9N9B764</accession>
<protein>
    <recommendedName>
        <fullName evidence="4">Midasin</fullName>
    </recommendedName>
</protein>
<dbReference type="CDD" id="cd00009">
    <property type="entry name" value="AAA"/>
    <property type="match status" value="2"/>
</dbReference>
<feature type="compositionally biased region" description="Basic and acidic residues" evidence="10">
    <location>
        <begin position="4559"/>
        <end position="4570"/>
    </location>
</feature>
<dbReference type="InterPro" id="IPR012099">
    <property type="entry name" value="Midasin"/>
</dbReference>
<feature type="compositionally biased region" description="Basic and acidic residues" evidence="10">
    <location>
        <begin position="4486"/>
        <end position="4505"/>
    </location>
</feature>
<feature type="compositionally biased region" description="Polar residues" evidence="10">
    <location>
        <begin position="4656"/>
        <end position="4701"/>
    </location>
</feature>
<keyword evidence="13" id="KW-1185">Reference proteome</keyword>
<dbReference type="PROSITE" id="PS00675">
    <property type="entry name" value="SIGMA54_INTERACT_1"/>
    <property type="match status" value="2"/>
</dbReference>
<dbReference type="InterPro" id="IPR048617">
    <property type="entry name" value="MDN1_AAA_lid_4"/>
</dbReference>
<feature type="compositionally biased region" description="Acidic residues" evidence="10">
    <location>
        <begin position="4571"/>
        <end position="4582"/>
    </location>
</feature>
<dbReference type="PIRSF" id="PIRSF010340">
    <property type="entry name" value="Midasin"/>
    <property type="match status" value="1"/>
</dbReference>
<organism evidence="12 13">
    <name type="scientific">Paraglomus occultum</name>
    <dbReference type="NCBI Taxonomy" id="144539"/>
    <lineage>
        <taxon>Eukaryota</taxon>
        <taxon>Fungi</taxon>
        <taxon>Fungi incertae sedis</taxon>
        <taxon>Mucoromycota</taxon>
        <taxon>Glomeromycotina</taxon>
        <taxon>Glomeromycetes</taxon>
        <taxon>Paraglomerales</taxon>
        <taxon>Paraglomeraceae</taxon>
        <taxon>Paraglomus</taxon>
    </lineage>
</organism>
<dbReference type="InterPro" id="IPR027417">
    <property type="entry name" value="P-loop_NTPase"/>
</dbReference>
<feature type="domain" description="VWFA" evidence="11">
    <location>
        <begin position="4985"/>
        <end position="5184"/>
    </location>
</feature>
<gene>
    <name evidence="12" type="ORF">POCULU_LOCUS5265</name>
</gene>
<dbReference type="SUPFAM" id="SSF52540">
    <property type="entry name" value="P-loop containing nucleoside triphosphate hydrolases"/>
    <property type="match status" value="6"/>
</dbReference>
<dbReference type="SUPFAM" id="SSF53300">
    <property type="entry name" value="vWA-like"/>
    <property type="match status" value="1"/>
</dbReference>
<feature type="compositionally biased region" description="Basic and acidic residues" evidence="10">
    <location>
        <begin position="4613"/>
        <end position="4623"/>
    </location>
</feature>
<dbReference type="Gene3D" id="3.40.50.410">
    <property type="entry name" value="von Willebrand factor, type A domain"/>
    <property type="match status" value="1"/>
</dbReference>
<comment type="similarity">
    <text evidence="3">Belongs to the midasin family.</text>
</comment>
<dbReference type="Proteomes" id="UP000789572">
    <property type="component" value="Unassembled WGS sequence"/>
</dbReference>
<keyword evidence="6" id="KW-0067">ATP-binding</keyword>
<name>A0A9N9B764_9GLOM</name>
<keyword evidence="8" id="KW-0539">Nucleus</keyword>
<feature type="compositionally biased region" description="Acidic residues" evidence="10">
    <location>
        <begin position="4512"/>
        <end position="4522"/>
    </location>
</feature>
<dbReference type="GO" id="GO:0000027">
    <property type="term" value="P:ribosomal large subunit assembly"/>
    <property type="evidence" value="ECO:0007669"/>
    <property type="project" value="InterPro"/>
</dbReference>
<evidence type="ECO:0000256" key="9">
    <source>
        <dbReference type="SAM" id="Coils"/>
    </source>
</evidence>
<keyword evidence="7" id="KW-0143">Chaperone</keyword>
<dbReference type="PANTHER" id="PTHR48103:SF2">
    <property type="entry name" value="MIDASIN"/>
    <property type="match status" value="1"/>
</dbReference>
<feature type="compositionally biased region" description="Basic and acidic residues" evidence="10">
    <location>
        <begin position="4744"/>
        <end position="4756"/>
    </location>
</feature>
<feature type="region of interest" description="Disordered" evidence="10">
    <location>
        <begin position="4370"/>
        <end position="4761"/>
    </location>
</feature>
<dbReference type="Pfam" id="PF17865">
    <property type="entry name" value="AAA_lid_5"/>
    <property type="match status" value="1"/>
</dbReference>
<dbReference type="InterPro" id="IPR025662">
    <property type="entry name" value="Sigma_54_int_dom_ATP-bd_1"/>
</dbReference>
<feature type="compositionally biased region" description="Basic and acidic residues" evidence="10">
    <location>
        <begin position="4418"/>
        <end position="4463"/>
    </location>
</feature>
<dbReference type="GO" id="GO:0016887">
    <property type="term" value="F:ATP hydrolysis activity"/>
    <property type="evidence" value="ECO:0007669"/>
    <property type="project" value="InterPro"/>
</dbReference>
<evidence type="ECO:0000256" key="1">
    <source>
        <dbReference type="ARBA" id="ARBA00004604"/>
    </source>
</evidence>
<dbReference type="InterPro" id="IPR036465">
    <property type="entry name" value="vWFA_dom_sf"/>
</dbReference>
<evidence type="ECO:0000313" key="12">
    <source>
        <dbReference type="EMBL" id="CAG8555969.1"/>
    </source>
</evidence>
<proteinExistence type="inferred from homology"/>
<dbReference type="Pfam" id="PF00092">
    <property type="entry name" value="VWA"/>
    <property type="match status" value="1"/>
</dbReference>
<dbReference type="FunFam" id="3.40.50.300:FF:001384">
    <property type="entry name" value="Midasin"/>
    <property type="match status" value="1"/>
</dbReference>
<feature type="compositionally biased region" description="Acidic residues" evidence="10">
    <location>
        <begin position="4603"/>
        <end position="4612"/>
    </location>
</feature>
<dbReference type="GO" id="GO:0000055">
    <property type="term" value="P:ribosomal large subunit export from nucleus"/>
    <property type="evidence" value="ECO:0007669"/>
    <property type="project" value="TreeGrafter"/>
</dbReference>
<dbReference type="Pfam" id="PF21108">
    <property type="entry name" value="MDN1_4th"/>
    <property type="match status" value="1"/>
</dbReference>
<comment type="caution">
    <text evidence="12">The sequence shown here is derived from an EMBL/GenBank/DDBJ whole genome shotgun (WGS) entry which is preliminary data.</text>
</comment>
<dbReference type="FunFam" id="3.40.50.300:FF:002451">
    <property type="entry name" value="Midasin"/>
    <property type="match status" value="1"/>
</dbReference>
<evidence type="ECO:0000256" key="7">
    <source>
        <dbReference type="ARBA" id="ARBA00023186"/>
    </source>
</evidence>
<keyword evidence="5" id="KW-0547">Nucleotide-binding</keyword>
<dbReference type="GO" id="GO:0005654">
    <property type="term" value="C:nucleoplasm"/>
    <property type="evidence" value="ECO:0007669"/>
    <property type="project" value="UniProtKB-SubCell"/>
</dbReference>
<dbReference type="GO" id="GO:0005524">
    <property type="term" value="F:ATP binding"/>
    <property type="evidence" value="ECO:0007669"/>
    <property type="project" value="UniProtKB-KW"/>
</dbReference>
<dbReference type="EMBL" id="CAJVPJ010000781">
    <property type="protein sequence ID" value="CAG8555969.1"/>
    <property type="molecule type" value="Genomic_DNA"/>
</dbReference>
<evidence type="ECO:0000256" key="6">
    <source>
        <dbReference type="ARBA" id="ARBA00022840"/>
    </source>
</evidence>
<dbReference type="FunFam" id="3.40.50.300:FF:000582">
    <property type="entry name" value="Midasin"/>
    <property type="match status" value="1"/>
</dbReference>
<evidence type="ECO:0000256" key="2">
    <source>
        <dbReference type="ARBA" id="ARBA00004642"/>
    </source>
</evidence>
<dbReference type="InterPro" id="IPR003593">
    <property type="entry name" value="AAA+_ATPase"/>
</dbReference>
<evidence type="ECO:0000259" key="11">
    <source>
        <dbReference type="PROSITE" id="PS50234"/>
    </source>
</evidence>
<dbReference type="SMART" id="SM00382">
    <property type="entry name" value="AAA"/>
    <property type="match status" value="6"/>
</dbReference>
<dbReference type="GO" id="GO:0030687">
    <property type="term" value="C:preribosome, large subunit precursor"/>
    <property type="evidence" value="ECO:0007669"/>
    <property type="project" value="TreeGrafter"/>
</dbReference>
<dbReference type="Pfam" id="PF17867">
    <property type="entry name" value="AAA_lid_7"/>
    <property type="match status" value="3"/>
</dbReference>
<dbReference type="OrthoDB" id="5186at2759"/>
<feature type="non-terminal residue" evidence="12">
    <location>
        <position position="5191"/>
    </location>
</feature>